<dbReference type="SUPFAM" id="SSF53807">
    <property type="entry name" value="Helical backbone' metal receptor"/>
    <property type="match status" value="1"/>
</dbReference>
<evidence type="ECO:0000256" key="2">
    <source>
        <dbReference type="ARBA" id="ARBA00015915"/>
    </source>
</evidence>
<dbReference type="Pfam" id="PF01297">
    <property type="entry name" value="ZnuA"/>
    <property type="match status" value="1"/>
</dbReference>
<comment type="similarity">
    <text evidence="1">Belongs to the bacterial solute-binding protein 9 family.</text>
</comment>
<keyword evidence="3" id="KW-0813">Transport</keyword>
<organism evidence="8 9">
    <name type="scientific">Loktanella gaetbuli</name>
    <dbReference type="NCBI Taxonomy" id="2881335"/>
    <lineage>
        <taxon>Bacteria</taxon>
        <taxon>Pseudomonadati</taxon>
        <taxon>Pseudomonadota</taxon>
        <taxon>Alphaproteobacteria</taxon>
        <taxon>Rhodobacterales</taxon>
        <taxon>Roseobacteraceae</taxon>
        <taxon>Loktanella</taxon>
    </lineage>
</organism>
<name>A0ABS8BV42_9RHOB</name>
<evidence type="ECO:0000256" key="1">
    <source>
        <dbReference type="ARBA" id="ARBA00011028"/>
    </source>
</evidence>
<dbReference type="RefSeq" id="WP_226748312.1">
    <property type="nucleotide sequence ID" value="NZ_JAJATZ010000004.1"/>
</dbReference>
<evidence type="ECO:0000313" key="9">
    <source>
        <dbReference type="Proteomes" id="UP001138961"/>
    </source>
</evidence>
<dbReference type="InterPro" id="IPR050492">
    <property type="entry name" value="Bact_metal-bind_prot9"/>
</dbReference>
<feature type="region of interest" description="Disordered" evidence="6">
    <location>
        <begin position="115"/>
        <end position="164"/>
    </location>
</feature>
<keyword evidence="5" id="KW-0406">Ion transport</keyword>
<evidence type="ECO:0000313" key="8">
    <source>
        <dbReference type="EMBL" id="MCB5199613.1"/>
    </source>
</evidence>
<feature type="signal peptide" evidence="7">
    <location>
        <begin position="1"/>
        <end position="19"/>
    </location>
</feature>
<evidence type="ECO:0000256" key="4">
    <source>
        <dbReference type="ARBA" id="ARBA00022729"/>
    </source>
</evidence>
<dbReference type="PANTHER" id="PTHR42953">
    <property type="entry name" value="HIGH-AFFINITY ZINC UPTAKE SYSTEM PROTEIN ZNUA-RELATED"/>
    <property type="match status" value="1"/>
</dbReference>
<keyword evidence="5" id="KW-0864">Zinc transport</keyword>
<proteinExistence type="inferred from homology"/>
<evidence type="ECO:0000256" key="6">
    <source>
        <dbReference type="SAM" id="MobiDB-lite"/>
    </source>
</evidence>
<keyword evidence="5" id="KW-0862">Zinc</keyword>
<sequence length="333" mass="34822">MLRLTTTTALVMLSTTAMAEVPRVLTDIAPIHSLVAQVMGDLGAPDLLVPAGGDAHHMALRPSDARLLDQAQVVVWVGESLTPWLDEPLRTLAPTAATLTLQEVAGWTPRMYTEADDHAGHEGHEDHADHDNHDDHADHDHEHDHAGDDHAGHDDHSGHAHTGLDPHAWLDPVAAKVWVGAIRDTLTATDPDNAATYAANAAGTMQRLDTLTDQLTTTLAGVPAGSWLAPHDAFGYFEDRFTVPSAGAVADSEAVAPGAAGLSDLRERVSGGNVSCVLFEVNTADDLARTLTDGTTAKTAAISVAGAGLEPGPALYSTLLTSIADTLVDCTAS</sequence>
<keyword evidence="9" id="KW-1185">Reference proteome</keyword>
<evidence type="ECO:0000256" key="5">
    <source>
        <dbReference type="ARBA" id="ARBA00022906"/>
    </source>
</evidence>
<dbReference type="Proteomes" id="UP001138961">
    <property type="component" value="Unassembled WGS sequence"/>
</dbReference>
<keyword evidence="4 7" id="KW-0732">Signal</keyword>
<dbReference type="InterPro" id="IPR006127">
    <property type="entry name" value="ZnuA-like"/>
</dbReference>
<feature type="chain" id="PRO_5045168661" description="High-affinity zinc uptake system protein ZnuA" evidence="7">
    <location>
        <begin position="20"/>
        <end position="333"/>
    </location>
</feature>
<evidence type="ECO:0000256" key="7">
    <source>
        <dbReference type="SAM" id="SignalP"/>
    </source>
</evidence>
<comment type="caution">
    <text evidence="8">The sequence shown here is derived from an EMBL/GenBank/DDBJ whole genome shotgun (WGS) entry which is preliminary data.</text>
</comment>
<gene>
    <name evidence="8" type="ORF">LGQ03_10200</name>
</gene>
<accession>A0ABS8BV42</accession>
<evidence type="ECO:0000256" key="3">
    <source>
        <dbReference type="ARBA" id="ARBA00022448"/>
    </source>
</evidence>
<protein>
    <recommendedName>
        <fullName evidence="2">High-affinity zinc uptake system protein ZnuA</fullName>
    </recommendedName>
</protein>
<dbReference type="EMBL" id="JAJATZ010000004">
    <property type="protein sequence ID" value="MCB5199613.1"/>
    <property type="molecule type" value="Genomic_DNA"/>
</dbReference>
<dbReference type="Gene3D" id="3.40.50.1980">
    <property type="entry name" value="Nitrogenase molybdenum iron protein domain"/>
    <property type="match status" value="3"/>
</dbReference>
<reference evidence="8" key="1">
    <citation type="submission" date="2021-10" db="EMBL/GenBank/DDBJ databases">
        <title>Loktanella gaetbuli sp. nov., isolated from a tidal flat.</title>
        <authorList>
            <person name="Park S."/>
            <person name="Yoon J.-H."/>
        </authorList>
    </citation>
    <scope>NUCLEOTIDE SEQUENCE</scope>
    <source>
        <strain evidence="8">TSTF-M6</strain>
    </source>
</reference>
<dbReference type="PANTHER" id="PTHR42953:SF3">
    <property type="entry name" value="HIGH-AFFINITY ZINC UPTAKE SYSTEM PROTEIN ZNUA"/>
    <property type="match status" value="1"/>
</dbReference>